<evidence type="ECO:0000313" key="7">
    <source>
        <dbReference type="RefSeq" id="XP_014515035.1"/>
    </source>
</evidence>
<keyword evidence="3 5" id="KW-0479">Metal-binding</keyword>
<dbReference type="Pfam" id="PF01439">
    <property type="entry name" value="Metallothio_2"/>
    <property type="match status" value="1"/>
</dbReference>
<proteinExistence type="inferred from homology"/>
<keyword evidence="6" id="KW-1185">Reference proteome</keyword>
<dbReference type="KEGG" id="vra:106772916"/>
<dbReference type="PANTHER" id="PTHR33543">
    <property type="entry name" value="METALLOTHIONEIN-LIKE PROTEIN 2A"/>
    <property type="match status" value="1"/>
</dbReference>
<dbReference type="Proteomes" id="UP000087766">
    <property type="component" value="Chromosome 9"/>
</dbReference>
<dbReference type="OrthoDB" id="1111048at2759"/>
<protein>
    <recommendedName>
        <fullName evidence="5">Metallothionein-like protein</fullName>
    </recommendedName>
</protein>
<dbReference type="GO" id="GO:0046872">
    <property type="term" value="F:metal ion binding"/>
    <property type="evidence" value="ECO:0007669"/>
    <property type="project" value="UniProtKB-UniRule"/>
</dbReference>
<reference evidence="7" key="2">
    <citation type="submission" date="2025-08" db="UniProtKB">
        <authorList>
            <consortium name="RefSeq"/>
        </authorList>
    </citation>
    <scope>IDENTIFICATION</scope>
    <source>
        <tissue evidence="7">Leaf</tissue>
    </source>
</reference>
<evidence type="ECO:0000256" key="4">
    <source>
        <dbReference type="ARBA" id="ARBA00022851"/>
    </source>
</evidence>
<comment type="function">
    <text evidence="1 5">Metallothioneins have a high content of cysteine residues that bind various heavy metals.</text>
</comment>
<evidence type="ECO:0000313" key="6">
    <source>
        <dbReference type="Proteomes" id="UP000087766"/>
    </source>
</evidence>
<dbReference type="InterPro" id="IPR000347">
    <property type="entry name" value="Metalthion_15p"/>
</dbReference>
<evidence type="ECO:0000256" key="2">
    <source>
        <dbReference type="ARBA" id="ARBA00005802"/>
    </source>
</evidence>
<evidence type="ECO:0000256" key="1">
    <source>
        <dbReference type="ARBA" id="ARBA00002568"/>
    </source>
</evidence>
<dbReference type="STRING" id="3916.A0A1S3V9S6"/>
<sequence>MSSCGSKCGCGSSCSCGSNCGCSKYSFDMTEKTSTETLVLGVGPVKPQLEGGEVAAEDSGCKCGSNCTCDPCNCK</sequence>
<name>A0A1S3V9S6_VIGRR</name>
<reference evidence="6" key="1">
    <citation type="journal article" date="2014" name="Nat. Commun.">
        <title>Genome sequence of mungbean and insights into evolution within Vigna species.</title>
        <authorList>
            <person name="Kang Y.J."/>
            <person name="Kim S.K."/>
            <person name="Kim M.Y."/>
            <person name="Lestari P."/>
            <person name="Kim K.H."/>
            <person name="Ha B.K."/>
            <person name="Jun T.H."/>
            <person name="Hwang W.J."/>
            <person name="Lee T."/>
            <person name="Lee J."/>
            <person name="Shim S."/>
            <person name="Yoon M.Y."/>
            <person name="Jang Y.E."/>
            <person name="Han K.S."/>
            <person name="Taeprayoon P."/>
            <person name="Yoon N."/>
            <person name="Somta P."/>
            <person name="Tanya P."/>
            <person name="Kim K.S."/>
            <person name="Gwag J.G."/>
            <person name="Moon J.K."/>
            <person name="Lee Y.H."/>
            <person name="Park B.S."/>
            <person name="Bombarely A."/>
            <person name="Doyle J.J."/>
            <person name="Jackson S.A."/>
            <person name="Schafleitner R."/>
            <person name="Srinives P."/>
            <person name="Varshney R.K."/>
            <person name="Lee S.H."/>
        </authorList>
    </citation>
    <scope>NUCLEOTIDE SEQUENCE [LARGE SCALE GENOMIC DNA]</scope>
    <source>
        <strain evidence="6">cv. VC1973A</strain>
    </source>
</reference>
<evidence type="ECO:0000256" key="5">
    <source>
        <dbReference type="RuleBase" id="RU369052"/>
    </source>
</evidence>
<dbReference type="RefSeq" id="XP_014515035.1">
    <property type="nucleotide sequence ID" value="XM_014659549.2"/>
</dbReference>
<gene>
    <name evidence="7" type="primary">LOC106772916</name>
</gene>
<keyword evidence="4 5" id="KW-0480">Metal-thiolate cluster</keyword>
<accession>A0A1S3V9S6</accession>
<dbReference type="PANTHER" id="PTHR33543:SF10">
    <property type="entry name" value="METALLOTHIONEIN-LIKE PROTEIN"/>
    <property type="match status" value="1"/>
</dbReference>
<dbReference type="GeneID" id="106772916"/>
<comment type="similarity">
    <text evidence="2 5">Belongs to the metallothionein superfamily. Type 15 family.</text>
</comment>
<evidence type="ECO:0000256" key="3">
    <source>
        <dbReference type="ARBA" id="ARBA00022723"/>
    </source>
</evidence>
<organism evidence="6 7">
    <name type="scientific">Vigna radiata var. radiata</name>
    <name type="common">Mung bean</name>
    <name type="synonym">Phaseolus aureus</name>
    <dbReference type="NCBI Taxonomy" id="3916"/>
    <lineage>
        <taxon>Eukaryota</taxon>
        <taxon>Viridiplantae</taxon>
        <taxon>Streptophyta</taxon>
        <taxon>Embryophyta</taxon>
        <taxon>Tracheophyta</taxon>
        <taxon>Spermatophyta</taxon>
        <taxon>Magnoliopsida</taxon>
        <taxon>eudicotyledons</taxon>
        <taxon>Gunneridae</taxon>
        <taxon>Pentapetalae</taxon>
        <taxon>rosids</taxon>
        <taxon>fabids</taxon>
        <taxon>Fabales</taxon>
        <taxon>Fabaceae</taxon>
        <taxon>Papilionoideae</taxon>
        <taxon>50 kb inversion clade</taxon>
        <taxon>NPAAA clade</taxon>
        <taxon>indigoferoid/millettioid clade</taxon>
        <taxon>Phaseoleae</taxon>
        <taxon>Vigna</taxon>
    </lineage>
</organism>
<dbReference type="AlphaFoldDB" id="A0A1S3V9S6"/>